<evidence type="ECO:0000313" key="7">
    <source>
        <dbReference type="EMBL" id="ASV31187.1"/>
    </source>
</evidence>
<evidence type="ECO:0000256" key="1">
    <source>
        <dbReference type="ARBA" id="ARBA00004370"/>
    </source>
</evidence>
<keyword evidence="2" id="KW-0812">Transmembrane</keyword>
<dbReference type="InterPro" id="IPR000184">
    <property type="entry name" value="Bac_surfAg_D15"/>
</dbReference>
<comment type="subcellular location">
    <subcellularLocation>
        <location evidence="1">Membrane</location>
    </subcellularLocation>
</comment>
<keyword evidence="3" id="KW-0732">Signal</keyword>
<sequence>MKTVACYKHYIAKISLILLLAIFHTSCNSLKKVEDDEYLIVKNTILVDSVKVKGEDVHSLIYQKTNTAILGYPLRLNLYNLAKENPDSLYQVWLNKKPKRKERLVKLLSQKQVDRLGESFLVKGLSTWLKDVGEAPVILDTAQTRRSLERLSAFYNSKGYFNNSTTYAIDTTNRKKKAAVDYQINLGKPFYIDSLSNDISSKAIDSLYFLHANESLVQKGEQFDLNNFTLERERLTTIFRNGGIRNFQESSITFDIERDTVRASDDQKMNINLNIGDLRRRGENQVTTSEYIVEKINKINVYTNFLSATNGAPIDTVHYKDLIIHYAGKFKIKPKTLDDAIFFEKDSIYRDLDKIRSSRQLNSLNIFKYPNIIFEEDSVQNLVNTNIYLAPKPKYSLGTNFEVSRSNLRRIGVGMGASLLIRNIFKGAENLSLSADGAFGLLSTEIFQDDFFSEIGGDISLDFPRIWFPFINTSSIIPNYTLPKTRIAIGTSFQKNIGLDKQTFNTILGYNWSPNDFKKHAIELLNIQFVRNVNRNRFFSVYRNTYEQLDAIADDYDGYQDPNDPTDSAQSFPELAPFFETVEGTENPRLLVPDDNPDTPNGTTGFTEAILNGTVSPIFSDDLRQVSRIEERRQRLTENNLIFTTNYTFNKNNRNGILDNNFYQFRFKIESAGNLLSAFSNLVPFNENENGQLLVFGVPFSQYIKTEFDYVKYWDLSRSNVLAARVFFGIAIPYGNSNNIPFVRSYFAGGSNDNRAWFPYSLGPGSTSALNDFNEANLKLALNLEYRFPLFGDLNGAVFADAGNIWNVFDDVENKDATFNGFESLKDIALGSGLGLRYDFTYFLFRLDLGFKTYNPAEIPSKRWFRDYNFANSVLQIGINYPF</sequence>
<dbReference type="Pfam" id="PF01103">
    <property type="entry name" value="Omp85"/>
    <property type="match status" value="1"/>
</dbReference>
<dbReference type="Proteomes" id="UP000215244">
    <property type="component" value="Chromosome"/>
</dbReference>
<dbReference type="PANTHER" id="PTHR12815">
    <property type="entry name" value="SORTING AND ASSEMBLY MACHINERY SAMM50 PROTEIN FAMILY MEMBER"/>
    <property type="match status" value="1"/>
</dbReference>
<evidence type="ECO:0000256" key="3">
    <source>
        <dbReference type="ARBA" id="ARBA00022729"/>
    </source>
</evidence>
<evidence type="ECO:0000313" key="8">
    <source>
        <dbReference type="Proteomes" id="UP000215244"/>
    </source>
</evidence>
<dbReference type="AlphaFoldDB" id="A0A223V7K4"/>
<dbReference type="GO" id="GO:0019867">
    <property type="term" value="C:outer membrane"/>
    <property type="evidence" value="ECO:0007669"/>
    <property type="project" value="InterPro"/>
</dbReference>
<protein>
    <recommendedName>
        <fullName evidence="6">Bacterial surface antigen (D15) domain-containing protein</fullName>
    </recommendedName>
</protein>
<evidence type="ECO:0000256" key="4">
    <source>
        <dbReference type="ARBA" id="ARBA00023136"/>
    </source>
</evidence>
<dbReference type="OrthoDB" id="9814535at2"/>
<reference evidence="7 8" key="1">
    <citation type="submission" date="2017-08" db="EMBL/GenBank/DDBJ databases">
        <title>The complete genome sequence of Maribacter sp. B1, isolated from deep-sea sediment.</title>
        <authorList>
            <person name="Wu Y.-H."/>
            <person name="Cheng H."/>
            <person name="Xu X.-W."/>
        </authorList>
    </citation>
    <scope>NUCLEOTIDE SEQUENCE [LARGE SCALE GENOMIC DNA]</scope>
    <source>
        <strain evidence="7 8">B1</strain>
    </source>
</reference>
<accession>A0A223V7K4</accession>
<feature type="domain" description="Bacterial surface antigen (D15)" evidence="6">
    <location>
        <begin position="620"/>
        <end position="857"/>
    </location>
</feature>
<gene>
    <name evidence="7" type="ORF">CJ263_13735</name>
</gene>
<proteinExistence type="predicted"/>
<keyword evidence="4" id="KW-0472">Membrane</keyword>
<keyword evidence="8" id="KW-1185">Reference proteome</keyword>
<evidence type="ECO:0000256" key="5">
    <source>
        <dbReference type="ARBA" id="ARBA00023237"/>
    </source>
</evidence>
<keyword evidence="5" id="KW-0998">Cell outer membrane</keyword>
<dbReference type="Gene3D" id="2.40.160.50">
    <property type="entry name" value="membrane protein fhac: a member of the omp85/tpsb transporter family"/>
    <property type="match status" value="1"/>
</dbReference>
<evidence type="ECO:0000259" key="6">
    <source>
        <dbReference type="Pfam" id="PF01103"/>
    </source>
</evidence>
<name>A0A223V7K4_9FLAO</name>
<evidence type="ECO:0000256" key="2">
    <source>
        <dbReference type="ARBA" id="ARBA00022692"/>
    </source>
</evidence>
<dbReference type="PANTHER" id="PTHR12815:SF47">
    <property type="entry name" value="TRANSLOCATION AND ASSEMBLY MODULE SUBUNIT TAMA"/>
    <property type="match status" value="1"/>
</dbReference>
<organism evidence="7 8">
    <name type="scientific">Maribacter cobaltidurans</name>
    <dbReference type="NCBI Taxonomy" id="1178778"/>
    <lineage>
        <taxon>Bacteria</taxon>
        <taxon>Pseudomonadati</taxon>
        <taxon>Bacteroidota</taxon>
        <taxon>Flavobacteriia</taxon>
        <taxon>Flavobacteriales</taxon>
        <taxon>Flavobacteriaceae</taxon>
        <taxon>Maribacter</taxon>
    </lineage>
</organism>
<dbReference type="KEGG" id="marb:CJ263_13735"/>
<dbReference type="EMBL" id="CP022957">
    <property type="protein sequence ID" value="ASV31187.1"/>
    <property type="molecule type" value="Genomic_DNA"/>
</dbReference>
<dbReference type="InterPro" id="IPR039910">
    <property type="entry name" value="D15-like"/>
</dbReference>